<accession>A0A1X2FJ43</accession>
<dbReference type="EMBL" id="LQQA01000005">
    <property type="protein sequence ID" value="ORX18460.1"/>
    <property type="molecule type" value="Genomic_DNA"/>
</dbReference>
<sequence length="92" mass="10230">MVQAAPVAQKLRAGQECRRNLRQGVSVVETVKRADQLDVGEEIQLDNGMYVQVRGVHLPETEWNPHKTVVRVLLGSTGWHSWPASKSVTVIS</sequence>
<dbReference type="AlphaFoldDB" id="A0A1X2FJ43"/>
<proteinExistence type="predicted"/>
<organism evidence="1 2">
    <name type="scientific">Mycolicibacterium wolinskyi</name>
    <dbReference type="NCBI Taxonomy" id="59750"/>
    <lineage>
        <taxon>Bacteria</taxon>
        <taxon>Bacillati</taxon>
        <taxon>Actinomycetota</taxon>
        <taxon>Actinomycetes</taxon>
        <taxon>Mycobacteriales</taxon>
        <taxon>Mycobacteriaceae</taxon>
        <taxon>Mycolicibacterium</taxon>
    </lineage>
</organism>
<comment type="caution">
    <text evidence="1">The sequence shown here is derived from an EMBL/GenBank/DDBJ whole genome shotgun (WGS) entry which is preliminary data.</text>
</comment>
<reference evidence="1 2" key="1">
    <citation type="submission" date="2016-01" db="EMBL/GenBank/DDBJ databases">
        <title>The new phylogeny of the genus Mycobacterium.</title>
        <authorList>
            <person name="Tarcisio F."/>
            <person name="Conor M."/>
            <person name="Antonella G."/>
            <person name="Elisabetta G."/>
            <person name="Giulia F.S."/>
            <person name="Sara T."/>
            <person name="Anna F."/>
            <person name="Clotilde B."/>
            <person name="Roberto B."/>
            <person name="Veronica D.S."/>
            <person name="Fabio R."/>
            <person name="Monica P."/>
            <person name="Olivier J."/>
            <person name="Enrico T."/>
            <person name="Nicola S."/>
        </authorList>
    </citation>
    <scope>NUCLEOTIDE SEQUENCE [LARGE SCALE GENOMIC DNA]</scope>
    <source>
        <strain evidence="1 2">ATCC 700010</strain>
    </source>
</reference>
<name>A0A1X2FJ43_9MYCO</name>
<gene>
    <name evidence="1" type="ORF">AWC31_14245</name>
</gene>
<protein>
    <submittedName>
        <fullName evidence="1">Uncharacterized protein</fullName>
    </submittedName>
</protein>
<dbReference type="Proteomes" id="UP000193964">
    <property type="component" value="Unassembled WGS sequence"/>
</dbReference>
<evidence type="ECO:0000313" key="1">
    <source>
        <dbReference type="EMBL" id="ORX18460.1"/>
    </source>
</evidence>
<evidence type="ECO:0000313" key="2">
    <source>
        <dbReference type="Proteomes" id="UP000193964"/>
    </source>
</evidence>